<evidence type="ECO:0000313" key="2">
    <source>
        <dbReference type="Proteomes" id="UP001060085"/>
    </source>
</evidence>
<proteinExistence type="predicted"/>
<reference evidence="2" key="1">
    <citation type="journal article" date="2023" name="Nat. Plants">
        <title>Single-cell RNA sequencing provides a high-resolution roadmap for understanding the multicellular compartmentation of specialized metabolism.</title>
        <authorList>
            <person name="Sun S."/>
            <person name="Shen X."/>
            <person name="Li Y."/>
            <person name="Li Y."/>
            <person name="Wang S."/>
            <person name="Li R."/>
            <person name="Zhang H."/>
            <person name="Shen G."/>
            <person name="Guo B."/>
            <person name="Wei J."/>
            <person name="Xu J."/>
            <person name="St-Pierre B."/>
            <person name="Chen S."/>
            <person name="Sun C."/>
        </authorList>
    </citation>
    <scope>NUCLEOTIDE SEQUENCE [LARGE SCALE GENOMIC DNA]</scope>
</reference>
<organism evidence="1 2">
    <name type="scientific">Catharanthus roseus</name>
    <name type="common">Madagascar periwinkle</name>
    <name type="synonym">Vinca rosea</name>
    <dbReference type="NCBI Taxonomy" id="4058"/>
    <lineage>
        <taxon>Eukaryota</taxon>
        <taxon>Viridiplantae</taxon>
        <taxon>Streptophyta</taxon>
        <taxon>Embryophyta</taxon>
        <taxon>Tracheophyta</taxon>
        <taxon>Spermatophyta</taxon>
        <taxon>Magnoliopsida</taxon>
        <taxon>eudicotyledons</taxon>
        <taxon>Gunneridae</taxon>
        <taxon>Pentapetalae</taxon>
        <taxon>asterids</taxon>
        <taxon>lamiids</taxon>
        <taxon>Gentianales</taxon>
        <taxon>Apocynaceae</taxon>
        <taxon>Rauvolfioideae</taxon>
        <taxon>Vinceae</taxon>
        <taxon>Catharanthinae</taxon>
        <taxon>Catharanthus</taxon>
    </lineage>
</organism>
<comment type="caution">
    <text evidence="1">The sequence shown here is derived from an EMBL/GenBank/DDBJ whole genome shotgun (WGS) entry which is preliminary data.</text>
</comment>
<dbReference type="EMBL" id="CM044705">
    <property type="protein sequence ID" value="KAI5660838.1"/>
    <property type="molecule type" value="Genomic_DNA"/>
</dbReference>
<gene>
    <name evidence="1" type="ORF">M9H77_20161</name>
</gene>
<accession>A0ACC0AIW1</accession>
<name>A0ACC0AIW1_CATRO</name>
<evidence type="ECO:0000313" key="1">
    <source>
        <dbReference type="EMBL" id="KAI5660838.1"/>
    </source>
</evidence>
<protein>
    <submittedName>
        <fullName evidence="1">Uncharacterized protein</fullName>
    </submittedName>
</protein>
<sequence>MRRRGIAHIMERKKSSCDSKAHVLAIPYPTQGHINPMLQFSKRLVSKRIKVTLAITKFISNSINLPTESDKLPVEIDTISDGFDEGGFLQAKNVEDYLETLEIQGKKTLVELIKKHQETTNPIDCILYDSFLPWCFDVAKQFGLISASFFTQPCAVNYVYYYIYKGFIKLPISSYPLSLNNIQGLPLLHRLDMPSFVAFEGSFPAYFELVLNQFLNAEKADFLLVNSFYKLEEQVVDSMSKVCPILPIGPTLPSFYLDKRVENDKDYGLNLFGSSPNDASIISTRTTITNWLNNKPKSSVIYVSFGSLACLQEKQIQEIALALKETKYYFIWVVRTLEEESKLPKDFVQEIIKSQKGLLVRWSCQIEVLSNDSIGCFLSHCGWNSSIEALSFGVPIIGMPQWSDQLMNAKLIEDVWKVGIRLKLVVDDDGELGFVCREEIEDCIKQVMEGEKGKEMKRNALKWKDLAKEAISEGGTSDRSIDEFISIFK</sequence>
<dbReference type="Proteomes" id="UP001060085">
    <property type="component" value="Linkage Group LG05"/>
</dbReference>
<keyword evidence="2" id="KW-1185">Reference proteome</keyword>